<dbReference type="Gene3D" id="2.170.150.40">
    <property type="entry name" value="Domain of unknown function (DUF427)"/>
    <property type="match status" value="1"/>
</dbReference>
<feature type="domain" description="DUF427" evidence="2">
    <location>
        <begin position="1"/>
        <end position="48"/>
    </location>
</feature>
<feature type="region of interest" description="Disordered" evidence="1">
    <location>
        <begin position="47"/>
        <end position="83"/>
    </location>
</feature>
<evidence type="ECO:0000259" key="2">
    <source>
        <dbReference type="Pfam" id="PF04248"/>
    </source>
</evidence>
<dbReference type="InterPro" id="IPR038694">
    <property type="entry name" value="DUF427_sf"/>
</dbReference>
<reference evidence="3" key="1">
    <citation type="submission" date="2022-06" db="EMBL/GenBank/DDBJ databases">
        <title>Draft genome sequence of Streptomyces sp. RB6PN25 isolated from peat swamp forest in Thailand.</title>
        <authorList>
            <person name="Duangmal K."/>
            <person name="Klaysubun C."/>
        </authorList>
    </citation>
    <scope>NUCLEOTIDE SEQUENCE</scope>
    <source>
        <strain evidence="3">RB6PN25</strain>
    </source>
</reference>
<comment type="caution">
    <text evidence="3">The sequence shown here is derived from an EMBL/GenBank/DDBJ whole genome shotgun (WGS) entry which is preliminary data.</text>
</comment>
<evidence type="ECO:0000313" key="3">
    <source>
        <dbReference type="EMBL" id="MCQ4079075.1"/>
    </source>
</evidence>
<proteinExistence type="predicted"/>
<dbReference type="RefSeq" id="WP_255917929.1">
    <property type="nucleotide sequence ID" value="NZ_JANFNG010000001.1"/>
</dbReference>
<evidence type="ECO:0000313" key="4">
    <source>
        <dbReference type="Proteomes" id="UP001057702"/>
    </source>
</evidence>
<gene>
    <name evidence="3" type="ORF">NGB36_00160</name>
</gene>
<protein>
    <submittedName>
        <fullName evidence="3">DUF427 domain-containing protein</fullName>
    </submittedName>
</protein>
<name>A0ABT1PQ79_9ACTN</name>
<dbReference type="Proteomes" id="UP001057702">
    <property type="component" value="Unassembled WGS sequence"/>
</dbReference>
<dbReference type="Pfam" id="PF04248">
    <property type="entry name" value="NTP_transf_9"/>
    <property type="match status" value="1"/>
</dbReference>
<organism evidence="3 4">
    <name type="scientific">Streptomyces humicola</name>
    <dbReference type="NCBI Taxonomy" id="2953240"/>
    <lineage>
        <taxon>Bacteria</taxon>
        <taxon>Bacillati</taxon>
        <taxon>Actinomycetota</taxon>
        <taxon>Actinomycetes</taxon>
        <taxon>Kitasatosporales</taxon>
        <taxon>Streptomycetaceae</taxon>
        <taxon>Streptomyces</taxon>
    </lineage>
</organism>
<evidence type="ECO:0000256" key="1">
    <source>
        <dbReference type="SAM" id="MobiDB-lite"/>
    </source>
</evidence>
<sequence>MRVLFNGEWIADSEDVILLHEPGRYPVAYFPRAAVNACALTASDRITGTRTSGRRPGSPCRPAAAPLSGRRGNWPAFRSTPAS</sequence>
<keyword evidence="4" id="KW-1185">Reference proteome</keyword>
<dbReference type="EMBL" id="JANFNG010000001">
    <property type="protein sequence ID" value="MCQ4079075.1"/>
    <property type="molecule type" value="Genomic_DNA"/>
</dbReference>
<dbReference type="InterPro" id="IPR007361">
    <property type="entry name" value="DUF427"/>
</dbReference>
<accession>A0ABT1PQ79</accession>